<dbReference type="GO" id="GO:0022857">
    <property type="term" value="F:transmembrane transporter activity"/>
    <property type="evidence" value="ECO:0007669"/>
    <property type="project" value="InterPro"/>
</dbReference>
<dbReference type="Pfam" id="PF02472">
    <property type="entry name" value="ExbD"/>
    <property type="match status" value="1"/>
</dbReference>
<evidence type="ECO:0000256" key="1">
    <source>
        <dbReference type="ARBA" id="ARBA00004162"/>
    </source>
</evidence>
<sequence length="155" mass="16920">MARKVKYKPANDPEPGLDISSLIDVSFLLLIYFLVTTTLKPKEVDVGIRLPSAISGGTPPELPPLSLALEEDGTVIANPDQSAEALGRMDDKFRNKKLFQRLSDYKETADRAGQTARIMLRASNAAENQKLITVFNEISAVGIEDVTLDGFLGDE</sequence>
<evidence type="ECO:0000313" key="9">
    <source>
        <dbReference type="Proteomes" id="UP000475117"/>
    </source>
</evidence>
<evidence type="ECO:0000256" key="2">
    <source>
        <dbReference type="ARBA" id="ARBA00005811"/>
    </source>
</evidence>
<keyword evidence="4 7" id="KW-0812">Transmembrane</keyword>
<dbReference type="Proteomes" id="UP000475117">
    <property type="component" value="Chromosome"/>
</dbReference>
<gene>
    <name evidence="8" type="ORF">G3M56_008555</name>
</gene>
<comment type="subcellular location">
    <subcellularLocation>
        <location evidence="1">Cell membrane</location>
        <topology evidence="1">Single-pass membrane protein</topology>
    </subcellularLocation>
    <subcellularLocation>
        <location evidence="7">Cell membrane</location>
        <topology evidence="7">Single-pass type II membrane protein</topology>
    </subcellularLocation>
</comment>
<evidence type="ECO:0000256" key="5">
    <source>
        <dbReference type="ARBA" id="ARBA00022989"/>
    </source>
</evidence>
<reference evidence="8 9" key="1">
    <citation type="submission" date="2020-12" db="EMBL/GenBank/DDBJ databases">
        <title>Sulforoseuscoccus oceanibium gen. nov., sp. nov., a representative of the phylum Verrucomicrobia with special cytoplasmic membrane, and proposal of Sulforoseuscoccusaceae fam. nov.</title>
        <authorList>
            <person name="Xi F."/>
        </authorList>
    </citation>
    <scope>NUCLEOTIDE SEQUENCE [LARGE SCALE GENOMIC DNA]</scope>
    <source>
        <strain evidence="8 9">T37</strain>
    </source>
</reference>
<keyword evidence="6" id="KW-0472">Membrane</keyword>
<keyword evidence="3" id="KW-1003">Cell membrane</keyword>
<dbReference type="KEGG" id="soa:G3M56_008555"/>
<organism evidence="8 9">
    <name type="scientific">Sulfuriroseicoccus oceanibius</name>
    <dbReference type="NCBI Taxonomy" id="2707525"/>
    <lineage>
        <taxon>Bacteria</taxon>
        <taxon>Pseudomonadati</taxon>
        <taxon>Verrucomicrobiota</taxon>
        <taxon>Verrucomicrobiia</taxon>
        <taxon>Verrucomicrobiales</taxon>
        <taxon>Verrucomicrobiaceae</taxon>
        <taxon>Sulfuriroseicoccus</taxon>
    </lineage>
</organism>
<evidence type="ECO:0000256" key="6">
    <source>
        <dbReference type="ARBA" id="ARBA00023136"/>
    </source>
</evidence>
<comment type="similarity">
    <text evidence="2 7">Belongs to the ExbD/TolR family.</text>
</comment>
<dbReference type="InterPro" id="IPR003400">
    <property type="entry name" value="ExbD"/>
</dbReference>
<accession>A0A6B3LBW6</accession>
<dbReference type="GO" id="GO:0005886">
    <property type="term" value="C:plasma membrane"/>
    <property type="evidence" value="ECO:0007669"/>
    <property type="project" value="UniProtKB-SubCell"/>
</dbReference>
<keyword evidence="9" id="KW-1185">Reference proteome</keyword>
<evidence type="ECO:0000256" key="4">
    <source>
        <dbReference type="ARBA" id="ARBA00022692"/>
    </source>
</evidence>
<protein>
    <submittedName>
        <fullName evidence="8">Biopolymer transporter ExbD</fullName>
    </submittedName>
</protein>
<dbReference type="EMBL" id="CP066776">
    <property type="protein sequence ID" value="QQL43945.1"/>
    <property type="molecule type" value="Genomic_DNA"/>
</dbReference>
<dbReference type="PANTHER" id="PTHR30558">
    <property type="entry name" value="EXBD MEMBRANE COMPONENT OF PMF-DRIVEN MACROMOLECULE IMPORT SYSTEM"/>
    <property type="match status" value="1"/>
</dbReference>
<dbReference type="PANTHER" id="PTHR30558:SF3">
    <property type="entry name" value="BIOPOLYMER TRANSPORT PROTEIN EXBD-RELATED"/>
    <property type="match status" value="1"/>
</dbReference>
<dbReference type="RefSeq" id="WP_164363539.1">
    <property type="nucleotide sequence ID" value="NZ_CP066776.1"/>
</dbReference>
<dbReference type="AlphaFoldDB" id="A0A6B3LBW6"/>
<keyword evidence="7" id="KW-0653">Protein transport</keyword>
<proteinExistence type="inferred from homology"/>
<keyword evidence="7" id="KW-0813">Transport</keyword>
<name>A0A6B3LBW6_9BACT</name>
<evidence type="ECO:0000256" key="3">
    <source>
        <dbReference type="ARBA" id="ARBA00022475"/>
    </source>
</evidence>
<evidence type="ECO:0000313" key="8">
    <source>
        <dbReference type="EMBL" id="QQL43945.1"/>
    </source>
</evidence>
<keyword evidence="5" id="KW-1133">Transmembrane helix</keyword>
<evidence type="ECO:0000256" key="7">
    <source>
        <dbReference type="RuleBase" id="RU003879"/>
    </source>
</evidence>
<dbReference type="GO" id="GO:0015031">
    <property type="term" value="P:protein transport"/>
    <property type="evidence" value="ECO:0007669"/>
    <property type="project" value="UniProtKB-KW"/>
</dbReference>